<accession>A0A0F9L088</accession>
<proteinExistence type="predicted"/>
<evidence type="ECO:0000313" key="1">
    <source>
        <dbReference type="EMBL" id="KKM80371.1"/>
    </source>
</evidence>
<sequence>MGQEPLNLRFQKAAANRYALSLDSDPAAAGIVLRKEGKQYLSVYINATIVIGQPTRITWSSTEGKEWMNIAPATAAYGAMIGVPLRAHTA</sequence>
<comment type="caution">
    <text evidence="1">The sequence shown here is derived from an EMBL/GenBank/DDBJ whole genome shotgun (WGS) entry which is preliminary data.</text>
</comment>
<protein>
    <submittedName>
        <fullName evidence="1">Uncharacterized protein</fullName>
    </submittedName>
</protein>
<organism evidence="1">
    <name type="scientific">marine sediment metagenome</name>
    <dbReference type="NCBI Taxonomy" id="412755"/>
    <lineage>
        <taxon>unclassified sequences</taxon>
        <taxon>metagenomes</taxon>
        <taxon>ecological metagenomes</taxon>
    </lineage>
</organism>
<gene>
    <name evidence="1" type="ORF">LCGC14_1340560</name>
</gene>
<feature type="non-terminal residue" evidence="1">
    <location>
        <position position="90"/>
    </location>
</feature>
<name>A0A0F9L088_9ZZZZ</name>
<reference evidence="1" key="1">
    <citation type="journal article" date="2015" name="Nature">
        <title>Complex archaea that bridge the gap between prokaryotes and eukaryotes.</title>
        <authorList>
            <person name="Spang A."/>
            <person name="Saw J.H."/>
            <person name="Jorgensen S.L."/>
            <person name="Zaremba-Niedzwiedzka K."/>
            <person name="Martijn J."/>
            <person name="Lind A.E."/>
            <person name="van Eijk R."/>
            <person name="Schleper C."/>
            <person name="Guy L."/>
            <person name="Ettema T.J."/>
        </authorList>
    </citation>
    <scope>NUCLEOTIDE SEQUENCE</scope>
</reference>
<dbReference type="EMBL" id="LAZR01008196">
    <property type="protein sequence ID" value="KKM80371.1"/>
    <property type="molecule type" value="Genomic_DNA"/>
</dbReference>
<dbReference type="AlphaFoldDB" id="A0A0F9L088"/>